<dbReference type="InterPro" id="IPR050789">
    <property type="entry name" value="Diverse_Enzym_Activities"/>
</dbReference>
<sequence>MFSGQQLYGKFNPVVAHVKKTFEMVNGSGGAVVIIHKDQLVAEDYWGKHSKAINARRIQEDSQFHVASVRKSYIGFAVAYAVHNGFIASIDDPITKYLPSLDANFLNGTTIRHLLTHTHGLKIGRDEIIREFIPGQSWAYRGIGIDMLTQIVKNSTGKTIAEIVSELVFQPMKFNQTGWYGEMNEKLVEVIREPNDPNWFIYKSTEGDKMNMYVSARELALWGYFHLKKGMINKKQIVPKEIIQLATSVQSPPFKDTDNPQNGFLWFAKGSSAKRSEIGKLVPYGSYQILGYTGVALLVIPQHDIVAVRMMNSFGSPKGFDYLADIRAFGDTVMKNYRDTF</sequence>
<evidence type="ECO:0000313" key="2">
    <source>
        <dbReference type="EMBL" id="HJF33500.1"/>
    </source>
</evidence>
<name>A0A921G127_SPOPS</name>
<dbReference type="EMBL" id="DYWT01000261">
    <property type="protein sequence ID" value="HJF33500.1"/>
    <property type="molecule type" value="Genomic_DNA"/>
</dbReference>
<dbReference type="Proteomes" id="UP000698173">
    <property type="component" value="Unassembled WGS sequence"/>
</dbReference>
<proteinExistence type="predicted"/>
<dbReference type="Pfam" id="PF00144">
    <property type="entry name" value="Beta-lactamase"/>
    <property type="match status" value="1"/>
</dbReference>
<dbReference type="InterPro" id="IPR001466">
    <property type="entry name" value="Beta-lactam-related"/>
</dbReference>
<reference evidence="2" key="2">
    <citation type="submission" date="2021-09" db="EMBL/GenBank/DDBJ databases">
        <authorList>
            <person name="Gilroy R."/>
        </authorList>
    </citation>
    <scope>NUCLEOTIDE SEQUENCE</scope>
    <source>
        <strain evidence="2">CHK171-7178</strain>
    </source>
</reference>
<evidence type="ECO:0000313" key="3">
    <source>
        <dbReference type="Proteomes" id="UP000698173"/>
    </source>
</evidence>
<comment type="caution">
    <text evidence="2">The sequence shown here is derived from an EMBL/GenBank/DDBJ whole genome shotgun (WGS) entry which is preliminary data.</text>
</comment>
<dbReference type="PANTHER" id="PTHR43283">
    <property type="entry name" value="BETA-LACTAMASE-RELATED"/>
    <property type="match status" value="1"/>
</dbReference>
<feature type="domain" description="Beta-lactamase-related" evidence="1">
    <location>
        <begin position="28"/>
        <end position="326"/>
    </location>
</feature>
<organism evidence="2 3">
    <name type="scientific">Sporosarcina psychrophila</name>
    <name type="common">Bacillus psychrophilus</name>
    <dbReference type="NCBI Taxonomy" id="1476"/>
    <lineage>
        <taxon>Bacteria</taxon>
        <taxon>Bacillati</taxon>
        <taxon>Bacillota</taxon>
        <taxon>Bacilli</taxon>
        <taxon>Bacillales</taxon>
        <taxon>Caryophanaceae</taxon>
        <taxon>Sporosarcina</taxon>
    </lineage>
</organism>
<gene>
    <name evidence="2" type="ORF">K8V56_17190</name>
</gene>
<reference evidence="2" key="1">
    <citation type="journal article" date="2021" name="PeerJ">
        <title>Extensive microbial diversity within the chicken gut microbiome revealed by metagenomics and culture.</title>
        <authorList>
            <person name="Gilroy R."/>
            <person name="Ravi A."/>
            <person name="Getino M."/>
            <person name="Pursley I."/>
            <person name="Horton D.L."/>
            <person name="Alikhan N.F."/>
            <person name="Baker D."/>
            <person name="Gharbi K."/>
            <person name="Hall N."/>
            <person name="Watson M."/>
            <person name="Adriaenssens E.M."/>
            <person name="Foster-Nyarko E."/>
            <person name="Jarju S."/>
            <person name="Secka A."/>
            <person name="Antonio M."/>
            <person name="Oren A."/>
            <person name="Chaudhuri R.R."/>
            <person name="La Ragione R."/>
            <person name="Hildebrand F."/>
            <person name="Pallen M.J."/>
        </authorList>
    </citation>
    <scope>NUCLEOTIDE SEQUENCE</scope>
    <source>
        <strain evidence="2">CHK171-7178</strain>
    </source>
</reference>
<dbReference type="SUPFAM" id="SSF56601">
    <property type="entry name" value="beta-lactamase/transpeptidase-like"/>
    <property type="match status" value="1"/>
</dbReference>
<dbReference type="AlphaFoldDB" id="A0A921G127"/>
<dbReference type="Gene3D" id="3.40.710.10">
    <property type="entry name" value="DD-peptidase/beta-lactamase superfamily"/>
    <property type="match status" value="1"/>
</dbReference>
<dbReference type="PANTHER" id="PTHR43283:SF7">
    <property type="entry name" value="BETA-LACTAMASE-RELATED DOMAIN-CONTAINING PROTEIN"/>
    <property type="match status" value="1"/>
</dbReference>
<accession>A0A921G127</accession>
<dbReference type="InterPro" id="IPR012338">
    <property type="entry name" value="Beta-lactam/transpept-like"/>
</dbReference>
<evidence type="ECO:0000259" key="1">
    <source>
        <dbReference type="Pfam" id="PF00144"/>
    </source>
</evidence>
<protein>
    <submittedName>
        <fullName evidence="2">Beta-lactamase family protein</fullName>
    </submittedName>
</protein>